<evidence type="ECO:0000313" key="1">
    <source>
        <dbReference type="EMBL" id="GAA0169498.1"/>
    </source>
</evidence>
<evidence type="ECO:0000313" key="2">
    <source>
        <dbReference type="Proteomes" id="UP001454036"/>
    </source>
</evidence>
<dbReference type="EMBL" id="BAABME010006869">
    <property type="protein sequence ID" value="GAA0169498.1"/>
    <property type="molecule type" value="Genomic_DNA"/>
</dbReference>
<comment type="caution">
    <text evidence="1">The sequence shown here is derived from an EMBL/GenBank/DDBJ whole genome shotgun (WGS) entry which is preliminary data.</text>
</comment>
<keyword evidence="2" id="KW-1185">Reference proteome</keyword>
<dbReference type="Proteomes" id="UP001454036">
    <property type="component" value="Unassembled WGS sequence"/>
</dbReference>
<reference evidence="1 2" key="1">
    <citation type="submission" date="2024-01" db="EMBL/GenBank/DDBJ databases">
        <title>The complete chloroplast genome sequence of Lithospermum erythrorhizon: insights into the phylogenetic relationship among Boraginaceae species and the maternal lineages of purple gromwells.</title>
        <authorList>
            <person name="Okada T."/>
            <person name="Watanabe K."/>
        </authorList>
    </citation>
    <scope>NUCLEOTIDE SEQUENCE [LARGE SCALE GENOMIC DNA]</scope>
</reference>
<sequence>MILSRSGNKLKKDYGRLTELEVTVVEQLMQLSGEDDHDVHNQDFNIKKKSKLMIDGDDTIIRKRIILDDEINCEIVVESKRLLENDQKYGNDDDDKLLKKRRYRSLCSLYMVTEPINNVIMCRKKIKS</sequence>
<dbReference type="AlphaFoldDB" id="A0AAV3R2K0"/>
<accession>A0AAV3R2K0</accession>
<proteinExistence type="predicted"/>
<name>A0AAV3R2K0_LITER</name>
<protein>
    <submittedName>
        <fullName evidence="1">Uncharacterized protein</fullName>
    </submittedName>
</protein>
<gene>
    <name evidence="1" type="ORF">LIER_23971</name>
</gene>
<organism evidence="1 2">
    <name type="scientific">Lithospermum erythrorhizon</name>
    <name type="common">Purple gromwell</name>
    <name type="synonym">Lithospermum officinale var. erythrorhizon</name>
    <dbReference type="NCBI Taxonomy" id="34254"/>
    <lineage>
        <taxon>Eukaryota</taxon>
        <taxon>Viridiplantae</taxon>
        <taxon>Streptophyta</taxon>
        <taxon>Embryophyta</taxon>
        <taxon>Tracheophyta</taxon>
        <taxon>Spermatophyta</taxon>
        <taxon>Magnoliopsida</taxon>
        <taxon>eudicotyledons</taxon>
        <taxon>Gunneridae</taxon>
        <taxon>Pentapetalae</taxon>
        <taxon>asterids</taxon>
        <taxon>lamiids</taxon>
        <taxon>Boraginales</taxon>
        <taxon>Boraginaceae</taxon>
        <taxon>Boraginoideae</taxon>
        <taxon>Lithospermeae</taxon>
        <taxon>Lithospermum</taxon>
    </lineage>
</organism>